<evidence type="ECO:0000256" key="1">
    <source>
        <dbReference type="ARBA" id="ARBA00001971"/>
    </source>
</evidence>
<dbReference type="OrthoDB" id="6880011at2759"/>
<evidence type="ECO:0000259" key="13">
    <source>
        <dbReference type="SMART" id="SM01060"/>
    </source>
</evidence>
<dbReference type="PANTHER" id="PTHR42821">
    <property type="entry name" value="CATALASE"/>
    <property type="match status" value="1"/>
</dbReference>
<dbReference type="InterPro" id="IPR010582">
    <property type="entry name" value="Catalase_immune_responsive"/>
</dbReference>
<dbReference type="InterPro" id="IPR018028">
    <property type="entry name" value="Catalase"/>
</dbReference>
<evidence type="ECO:0000256" key="5">
    <source>
        <dbReference type="ARBA" id="ARBA00022617"/>
    </source>
</evidence>
<feature type="active site" evidence="11">
    <location>
        <position position="57"/>
    </location>
</feature>
<protein>
    <recommendedName>
        <fullName evidence="3 10">Catalase</fullName>
        <ecNumber evidence="3 10">1.11.1.6</ecNumber>
    </recommendedName>
</protein>
<dbReference type="EMBL" id="VNKQ01000008">
    <property type="protein sequence ID" value="KAG0649380.1"/>
    <property type="molecule type" value="Genomic_DNA"/>
</dbReference>
<dbReference type="SMART" id="SM01060">
    <property type="entry name" value="Catalase"/>
    <property type="match status" value="1"/>
</dbReference>
<evidence type="ECO:0000313" key="14">
    <source>
        <dbReference type="EMBL" id="KAG0649380.1"/>
    </source>
</evidence>
<dbReference type="SUPFAM" id="SSF56634">
    <property type="entry name" value="Heme-dependent catalase-like"/>
    <property type="match status" value="1"/>
</dbReference>
<comment type="function">
    <text evidence="10">Occurs in almost all aerobically respiring organisms and serves to protect cells from the toxic effects of hydrogen peroxide.</text>
</comment>
<dbReference type="InterPro" id="IPR043156">
    <property type="entry name" value="Catalase_clade2_helical"/>
</dbReference>
<comment type="catalytic activity">
    <reaction evidence="10">
        <text>2 H2O2 = O2 + 2 H2O</text>
        <dbReference type="Rhea" id="RHEA:20309"/>
        <dbReference type="ChEBI" id="CHEBI:15377"/>
        <dbReference type="ChEBI" id="CHEBI:15379"/>
        <dbReference type="ChEBI" id="CHEBI:16240"/>
        <dbReference type="EC" id="1.11.1.6"/>
    </reaction>
</comment>
<dbReference type="InterPro" id="IPR020835">
    <property type="entry name" value="Catalase_sf"/>
</dbReference>
<evidence type="ECO:0000256" key="10">
    <source>
        <dbReference type="PIRNR" id="PIRNR038927"/>
    </source>
</evidence>
<evidence type="ECO:0000256" key="7">
    <source>
        <dbReference type="ARBA" id="ARBA00023002"/>
    </source>
</evidence>
<dbReference type="Pfam" id="PF06628">
    <property type="entry name" value="Catalase-rel"/>
    <property type="match status" value="1"/>
</dbReference>
<dbReference type="Pfam" id="PF00199">
    <property type="entry name" value="Catalase"/>
    <property type="match status" value="2"/>
</dbReference>
<comment type="similarity">
    <text evidence="2 10">Belongs to the catalase family.</text>
</comment>
<evidence type="ECO:0000256" key="12">
    <source>
        <dbReference type="PIRSR" id="PIRSR038927-2"/>
    </source>
</evidence>
<keyword evidence="8 10" id="KW-0408">Iron</keyword>
<dbReference type="Proteomes" id="UP000785200">
    <property type="component" value="Unassembled WGS sequence"/>
</dbReference>
<dbReference type="GO" id="GO:0004096">
    <property type="term" value="F:catalase activity"/>
    <property type="evidence" value="ECO:0007669"/>
    <property type="project" value="UniProtKB-UniRule"/>
</dbReference>
<dbReference type="PROSITE" id="PS51402">
    <property type="entry name" value="CATALASE_3"/>
    <property type="match status" value="1"/>
</dbReference>
<evidence type="ECO:0000256" key="2">
    <source>
        <dbReference type="ARBA" id="ARBA00005329"/>
    </source>
</evidence>
<proteinExistence type="inferred from homology"/>
<evidence type="ECO:0000256" key="9">
    <source>
        <dbReference type="ARBA" id="ARBA00023324"/>
    </source>
</evidence>
<keyword evidence="4 10" id="KW-0575">Peroxidase</keyword>
<dbReference type="GO" id="GO:0020037">
    <property type="term" value="F:heme binding"/>
    <property type="evidence" value="ECO:0007669"/>
    <property type="project" value="UniProtKB-UniRule"/>
</dbReference>
<dbReference type="PIRSF" id="PIRSF038927">
    <property type="entry name" value="Catalase_clade2"/>
    <property type="match status" value="1"/>
</dbReference>
<dbReference type="PANTHER" id="PTHR42821:SF1">
    <property type="entry name" value="CATALASE-B"/>
    <property type="match status" value="1"/>
</dbReference>
<dbReference type="Gene3D" id="2.40.180.10">
    <property type="entry name" value="Catalase core domain"/>
    <property type="match status" value="1"/>
</dbReference>
<dbReference type="GO" id="GO:0006979">
    <property type="term" value="P:response to oxidative stress"/>
    <property type="evidence" value="ECO:0007669"/>
    <property type="project" value="InterPro"/>
</dbReference>
<name>A0A9P7AXX0_9HELO</name>
<organism evidence="14 15">
    <name type="scientific">Hyphodiscus hymeniophilus</name>
    <dbReference type="NCBI Taxonomy" id="353542"/>
    <lineage>
        <taxon>Eukaryota</taxon>
        <taxon>Fungi</taxon>
        <taxon>Dikarya</taxon>
        <taxon>Ascomycota</taxon>
        <taxon>Pezizomycotina</taxon>
        <taxon>Leotiomycetes</taxon>
        <taxon>Helotiales</taxon>
        <taxon>Hyphodiscaceae</taxon>
        <taxon>Hyphodiscus</taxon>
    </lineage>
</organism>
<dbReference type="InterPro" id="IPR024712">
    <property type="entry name" value="Catalase_clade2"/>
</dbReference>
<dbReference type="SUPFAM" id="SSF52317">
    <property type="entry name" value="Class I glutamine amidotransferase-like"/>
    <property type="match status" value="1"/>
</dbReference>
<dbReference type="GO" id="GO:0005829">
    <property type="term" value="C:cytosol"/>
    <property type="evidence" value="ECO:0007669"/>
    <property type="project" value="TreeGrafter"/>
</dbReference>
<evidence type="ECO:0000256" key="6">
    <source>
        <dbReference type="ARBA" id="ARBA00022723"/>
    </source>
</evidence>
<feature type="domain" description="Catalase core" evidence="13">
    <location>
        <begin position="8"/>
        <end position="412"/>
    </location>
</feature>
<evidence type="ECO:0000256" key="3">
    <source>
        <dbReference type="ARBA" id="ARBA00012314"/>
    </source>
</evidence>
<dbReference type="GO" id="GO:0046872">
    <property type="term" value="F:metal ion binding"/>
    <property type="evidence" value="ECO:0007669"/>
    <property type="project" value="UniProtKB-KW"/>
</dbReference>
<keyword evidence="6 10" id="KW-0479">Metal-binding</keyword>
<keyword evidence="9 10" id="KW-0376">Hydrogen peroxide</keyword>
<dbReference type="Gene3D" id="1.20.1370.20">
    <property type="match status" value="1"/>
</dbReference>
<reference evidence="14" key="1">
    <citation type="submission" date="2019-07" db="EMBL/GenBank/DDBJ databases">
        <title>Hyphodiscus hymeniophilus genome sequencing and assembly.</title>
        <authorList>
            <person name="Kramer G."/>
            <person name="Nodwell J."/>
        </authorList>
    </citation>
    <scope>NUCLEOTIDE SEQUENCE</scope>
    <source>
        <strain evidence="14">ATCC 34498</strain>
    </source>
</reference>
<dbReference type="EC" id="1.11.1.6" evidence="3 10"/>
<comment type="cofactor">
    <cofactor evidence="1 10 12">
        <name>heme</name>
        <dbReference type="ChEBI" id="CHEBI:30413"/>
    </cofactor>
</comment>
<dbReference type="Pfam" id="PF18011">
    <property type="entry name" value="Catalase_C"/>
    <property type="match status" value="1"/>
</dbReference>
<gene>
    <name evidence="14" type="ORF">D0Z07_4076</name>
</gene>
<evidence type="ECO:0000256" key="11">
    <source>
        <dbReference type="PIRSR" id="PIRSR038927-1"/>
    </source>
</evidence>
<dbReference type="GO" id="GO:0042744">
    <property type="term" value="P:hydrogen peroxide catabolic process"/>
    <property type="evidence" value="ECO:0007669"/>
    <property type="project" value="UniProtKB-UniRule"/>
</dbReference>
<accession>A0A9P7AXX0</accession>
<sequence>MLVRTRMPTPHGLRIYIYKVAGEATNCIVSGPSLLEDHIARERINFDHERIPERVVHARGVGAFGTFTLFESAEDVTCAGILTDTSRQTPLFARFSTVLGSRGSADTVRDVRGFAVKMYTEEGGYSENHILLAFDGYIGNWDLVGNNMPVFFVQDALKFPDIIHAGKPEPNTEVPQAQTAHNNFWDFQYLHPEATHNRAIPRSLRMMQGFGVNTYRLINKAGIAHFVKFHWKPDLGVHSCIWDEYLKIGGQDPDFHRKDLYEAIENGVYPRWKLGIQVLPESRQDDFDFDILDATKLWPEEECGPIRYIGQMELNRNVDDYFAQTEQIAFCTSHIVPGIDFSNDPLLQGRNFSYLDTQITRLGVNFQGKSVLHLPVNRPVCPVMNFHRDGQGSHKIQKGSINYYPNRFDAVPPKSVTDGGFQTYPERFQGIKARLKSKKFKEHISQAQLFYNSLSAHEQAHVQSALGFELDHCDDPIEIDFTLAKAVAELVGAPTPTEASRPNHGRSSAALSQVYYMPSIPTIETRRVAIIVAEGFDYADFKAMLDALKSARAFPYIIGPRRSFIKAQGSDASQGVKPDHHLEGLRSTLVDAIFIPGGEHTATLRQNGRAVHWVREAFAHCKAIAATGSAVELVHDACGRIQQVILSSTGVVESYGVISGSHVEPVQAGTAVQITERSGDFLGEFFHQIAMHRCYARETDDLLKSLAY</sequence>
<dbReference type="InterPro" id="IPR041399">
    <property type="entry name" value="Catalase_large_C"/>
</dbReference>
<keyword evidence="7 10" id="KW-0560">Oxidoreductase</keyword>
<dbReference type="CDD" id="cd03132">
    <property type="entry name" value="GATase1_catalase"/>
    <property type="match status" value="1"/>
</dbReference>
<keyword evidence="5 10" id="KW-0349">Heme</keyword>
<dbReference type="InterPro" id="IPR011614">
    <property type="entry name" value="Catalase_core"/>
</dbReference>
<evidence type="ECO:0000256" key="4">
    <source>
        <dbReference type="ARBA" id="ARBA00022559"/>
    </source>
</evidence>
<evidence type="ECO:0000256" key="8">
    <source>
        <dbReference type="ARBA" id="ARBA00023004"/>
    </source>
</evidence>
<evidence type="ECO:0000313" key="15">
    <source>
        <dbReference type="Proteomes" id="UP000785200"/>
    </source>
</evidence>
<keyword evidence="15" id="KW-1185">Reference proteome</keyword>
<dbReference type="PRINTS" id="PR00067">
    <property type="entry name" value="CATALASE"/>
</dbReference>
<dbReference type="Gene3D" id="3.40.50.880">
    <property type="match status" value="1"/>
</dbReference>
<dbReference type="InterPro" id="IPR029062">
    <property type="entry name" value="Class_I_gatase-like"/>
</dbReference>
<dbReference type="InterPro" id="IPR002226">
    <property type="entry name" value="Catalase_haem_BS"/>
</dbReference>
<dbReference type="AlphaFoldDB" id="A0A9P7AXX0"/>
<feature type="binding site" description="axial binding residue" evidence="12">
    <location>
        <position position="354"/>
    </location>
    <ligand>
        <name>heme</name>
        <dbReference type="ChEBI" id="CHEBI:30413"/>
    </ligand>
    <ligandPart>
        <name>Fe</name>
        <dbReference type="ChEBI" id="CHEBI:18248"/>
    </ligandPart>
</feature>
<dbReference type="PROSITE" id="PS00437">
    <property type="entry name" value="CATALASE_1"/>
    <property type="match status" value="1"/>
</dbReference>
<feature type="active site" evidence="11">
    <location>
        <position position="146"/>
    </location>
</feature>
<comment type="caution">
    <text evidence="14">The sequence shown here is derived from an EMBL/GenBank/DDBJ whole genome shotgun (WGS) entry which is preliminary data.</text>
</comment>